<dbReference type="Proteomes" id="UP001459277">
    <property type="component" value="Unassembled WGS sequence"/>
</dbReference>
<organism evidence="4 5">
    <name type="scientific">Lithocarpus litseifolius</name>
    <dbReference type="NCBI Taxonomy" id="425828"/>
    <lineage>
        <taxon>Eukaryota</taxon>
        <taxon>Viridiplantae</taxon>
        <taxon>Streptophyta</taxon>
        <taxon>Embryophyta</taxon>
        <taxon>Tracheophyta</taxon>
        <taxon>Spermatophyta</taxon>
        <taxon>Magnoliopsida</taxon>
        <taxon>eudicotyledons</taxon>
        <taxon>Gunneridae</taxon>
        <taxon>Pentapetalae</taxon>
        <taxon>rosids</taxon>
        <taxon>fabids</taxon>
        <taxon>Fagales</taxon>
        <taxon>Fagaceae</taxon>
        <taxon>Lithocarpus</taxon>
    </lineage>
</organism>
<sequence>MLSSAEIVPEPLGLVLIISSWNFPFGPSLEPMIGALAAGNTVVLKPSDLAPASASLLATAISTYLDNKAVKVIQGGPSVGEQLLQQRWYKIFFTGSAHVGRIVMSAAVKHLTPVTLELGGKCPAVLDSLSSSWDIKVAVKRIVYGKLKS</sequence>
<evidence type="ECO:0000256" key="2">
    <source>
        <dbReference type="ARBA" id="ARBA00023002"/>
    </source>
</evidence>
<proteinExistence type="inferred from homology"/>
<dbReference type="InterPro" id="IPR015590">
    <property type="entry name" value="Aldehyde_DH_dom"/>
</dbReference>
<dbReference type="AlphaFoldDB" id="A0AAW2CP08"/>
<dbReference type="InterPro" id="IPR016161">
    <property type="entry name" value="Ald_DH/histidinol_DH"/>
</dbReference>
<reference evidence="4 5" key="1">
    <citation type="submission" date="2024-01" db="EMBL/GenBank/DDBJ databases">
        <title>A telomere-to-telomere, gap-free genome of sweet tea (Lithocarpus litseifolius).</title>
        <authorList>
            <person name="Zhou J."/>
        </authorList>
    </citation>
    <scope>NUCLEOTIDE SEQUENCE [LARGE SCALE GENOMIC DNA]</scope>
    <source>
        <strain evidence="4">Zhou-2022a</strain>
        <tissue evidence="4">Leaf</tissue>
    </source>
</reference>
<dbReference type="Gene3D" id="3.40.605.10">
    <property type="entry name" value="Aldehyde Dehydrogenase, Chain A, domain 1"/>
    <property type="match status" value="1"/>
</dbReference>
<dbReference type="Gene3D" id="3.40.309.10">
    <property type="entry name" value="Aldehyde Dehydrogenase, Chain A, domain 2"/>
    <property type="match status" value="1"/>
</dbReference>
<evidence type="ECO:0000259" key="3">
    <source>
        <dbReference type="Pfam" id="PF00171"/>
    </source>
</evidence>
<dbReference type="InterPro" id="IPR016162">
    <property type="entry name" value="Ald_DH_N"/>
</dbReference>
<protein>
    <recommendedName>
        <fullName evidence="3">Aldehyde dehydrogenase domain-containing protein</fullName>
    </recommendedName>
</protein>
<dbReference type="EMBL" id="JAZDWU010000006">
    <property type="protein sequence ID" value="KAK9999961.1"/>
    <property type="molecule type" value="Genomic_DNA"/>
</dbReference>
<evidence type="ECO:0000313" key="5">
    <source>
        <dbReference type="Proteomes" id="UP001459277"/>
    </source>
</evidence>
<dbReference type="Pfam" id="PF00171">
    <property type="entry name" value="Aldedh"/>
    <property type="match status" value="1"/>
</dbReference>
<dbReference type="GO" id="GO:0004029">
    <property type="term" value="F:aldehyde dehydrogenase (NAD+) activity"/>
    <property type="evidence" value="ECO:0007669"/>
    <property type="project" value="TreeGrafter"/>
</dbReference>
<dbReference type="PANTHER" id="PTHR43570:SF30">
    <property type="entry name" value="ALDEHYDE DEHYDROGENASE"/>
    <property type="match status" value="1"/>
</dbReference>
<keyword evidence="5" id="KW-1185">Reference proteome</keyword>
<dbReference type="GO" id="GO:0006081">
    <property type="term" value="P:aldehyde metabolic process"/>
    <property type="evidence" value="ECO:0007669"/>
    <property type="project" value="InterPro"/>
</dbReference>
<dbReference type="PANTHER" id="PTHR43570">
    <property type="entry name" value="ALDEHYDE DEHYDROGENASE"/>
    <property type="match status" value="1"/>
</dbReference>
<keyword evidence="2" id="KW-0560">Oxidoreductase</keyword>
<evidence type="ECO:0000256" key="1">
    <source>
        <dbReference type="ARBA" id="ARBA00009986"/>
    </source>
</evidence>
<comment type="caution">
    <text evidence="4">The sequence shown here is derived from an EMBL/GenBank/DDBJ whole genome shotgun (WGS) entry which is preliminary data.</text>
</comment>
<gene>
    <name evidence="4" type="ORF">SO802_019564</name>
</gene>
<dbReference type="InterPro" id="IPR016163">
    <property type="entry name" value="Ald_DH_C"/>
</dbReference>
<dbReference type="InterPro" id="IPR012394">
    <property type="entry name" value="Aldehyde_DH_NAD(P)"/>
</dbReference>
<name>A0AAW2CP08_9ROSI</name>
<dbReference type="GO" id="GO:0005737">
    <property type="term" value="C:cytoplasm"/>
    <property type="evidence" value="ECO:0007669"/>
    <property type="project" value="TreeGrafter"/>
</dbReference>
<accession>A0AAW2CP08</accession>
<evidence type="ECO:0000313" key="4">
    <source>
        <dbReference type="EMBL" id="KAK9999961.1"/>
    </source>
</evidence>
<comment type="similarity">
    <text evidence="1">Belongs to the aldehyde dehydrogenase family.</text>
</comment>
<feature type="domain" description="Aldehyde dehydrogenase" evidence="3">
    <location>
        <begin position="7"/>
        <end position="146"/>
    </location>
</feature>
<dbReference type="SUPFAM" id="SSF53720">
    <property type="entry name" value="ALDH-like"/>
    <property type="match status" value="1"/>
</dbReference>